<comment type="caution">
    <text evidence="2">The sequence shown here is derived from an EMBL/GenBank/DDBJ whole genome shotgun (WGS) entry which is preliminary data.</text>
</comment>
<reference evidence="2 3" key="1">
    <citation type="submission" date="2013-04" db="EMBL/GenBank/DDBJ databases">
        <title>The Genome Sequence of Paenibacillus barengoltzii G22.</title>
        <authorList>
            <consortium name="The Broad Institute Genomics Platform"/>
            <consortium name="The Broad Institute Genome Sequencing Center for Infectious Disease"/>
            <person name="Earl A."/>
            <person name="Xavier R."/>
            <person name="Elson C."/>
            <person name="Duck W."/>
            <person name="Walker B."/>
            <person name="Young S."/>
            <person name="Zeng Q."/>
            <person name="Gargeya S."/>
            <person name="Fitzgerald M."/>
            <person name="Haas B."/>
            <person name="Abouelleil A."/>
            <person name="Allen A.W."/>
            <person name="Alvarado L."/>
            <person name="Arachchi H.M."/>
            <person name="Berlin A.M."/>
            <person name="Chapman S.B."/>
            <person name="Gainer-Dewar J."/>
            <person name="Goldberg J."/>
            <person name="Griggs A."/>
            <person name="Gujja S."/>
            <person name="Hansen M."/>
            <person name="Howarth C."/>
            <person name="Imamovic A."/>
            <person name="Ireland A."/>
            <person name="Larimer J."/>
            <person name="McCowan C."/>
            <person name="Murphy C."/>
            <person name="Pearson M."/>
            <person name="Poon T.W."/>
            <person name="Priest M."/>
            <person name="Roberts A."/>
            <person name="Saif S."/>
            <person name="Shea T."/>
            <person name="Sisk P."/>
            <person name="Sykes S."/>
            <person name="Wortman J."/>
            <person name="Nusbaum C."/>
            <person name="Birren B."/>
        </authorList>
    </citation>
    <scope>NUCLEOTIDE SEQUENCE [LARGE SCALE GENOMIC DNA]</scope>
    <source>
        <strain evidence="2 3">G22</strain>
    </source>
</reference>
<organism evidence="2 3">
    <name type="scientific">Paenibacillus barengoltzii G22</name>
    <dbReference type="NCBI Taxonomy" id="1235795"/>
    <lineage>
        <taxon>Bacteria</taxon>
        <taxon>Bacillati</taxon>
        <taxon>Bacillota</taxon>
        <taxon>Bacilli</taxon>
        <taxon>Bacillales</taxon>
        <taxon>Paenibacillaceae</taxon>
        <taxon>Paenibacillus</taxon>
    </lineage>
</organism>
<name>R9L6P7_9BACL</name>
<evidence type="ECO:0000313" key="2">
    <source>
        <dbReference type="EMBL" id="EOS54091.1"/>
    </source>
</evidence>
<dbReference type="AlphaFoldDB" id="R9L6P7"/>
<dbReference type="Proteomes" id="UP000019598">
    <property type="component" value="Unassembled WGS sequence"/>
</dbReference>
<protein>
    <submittedName>
        <fullName evidence="2">Uncharacterized protein</fullName>
    </submittedName>
</protein>
<dbReference type="EMBL" id="ASSZ01000034">
    <property type="protein sequence ID" value="EOS54091.1"/>
    <property type="molecule type" value="Genomic_DNA"/>
</dbReference>
<keyword evidence="1" id="KW-0472">Membrane</keyword>
<dbReference type="HOGENOM" id="CLU_3082615_0_0_9"/>
<feature type="transmembrane region" description="Helical" evidence="1">
    <location>
        <begin position="30"/>
        <end position="47"/>
    </location>
</feature>
<evidence type="ECO:0000256" key="1">
    <source>
        <dbReference type="SAM" id="Phobius"/>
    </source>
</evidence>
<proteinExistence type="predicted"/>
<evidence type="ECO:0000313" key="3">
    <source>
        <dbReference type="Proteomes" id="UP000019598"/>
    </source>
</evidence>
<sequence>MFKYIHWLGQALMGFSILFPILKLMSIGEAIVTFVAGLVIFIFGKIIKKNTR</sequence>
<dbReference type="GeneID" id="43347414"/>
<dbReference type="RefSeq" id="WP_016314110.1">
    <property type="nucleotide sequence ID" value="NZ_KE159655.1"/>
</dbReference>
<gene>
    <name evidence="2" type="ORF">C812_03722</name>
</gene>
<keyword evidence="1" id="KW-1133">Transmembrane helix</keyword>
<dbReference type="STRING" id="1235795.C812_03722"/>
<accession>R9L6P7</accession>
<keyword evidence="1" id="KW-0812">Transmembrane</keyword>